<sequence length="95" mass="10353">PIGLGVRAVTVDARGAWDIVLSNGIEIRFGRRNIDTRIQLFLGMAAGIISSREAEIAFVDMRYTNGFTIGWKTGLRSPVREKDSNEGDMIAGLGN</sequence>
<evidence type="ECO:0000256" key="2">
    <source>
        <dbReference type="ARBA" id="ARBA00022519"/>
    </source>
</evidence>
<dbReference type="GO" id="GO:0090529">
    <property type="term" value="P:cell septum assembly"/>
    <property type="evidence" value="ECO:0007669"/>
    <property type="project" value="InterPro"/>
</dbReference>
<evidence type="ECO:0000259" key="7">
    <source>
        <dbReference type="Pfam" id="PF03799"/>
    </source>
</evidence>
<keyword evidence="3" id="KW-0132">Cell division</keyword>
<dbReference type="Gene3D" id="3.40.50.11690">
    <property type="entry name" value="Cell division protein FtsQ/DivIB"/>
    <property type="match status" value="1"/>
</dbReference>
<proteinExistence type="predicted"/>
<evidence type="ECO:0000256" key="6">
    <source>
        <dbReference type="ARBA" id="ARBA00023306"/>
    </source>
</evidence>
<keyword evidence="5" id="KW-1133">Transmembrane helix</keyword>
<evidence type="ECO:0000256" key="5">
    <source>
        <dbReference type="ARBA" id="ARBA00022989"/>
    </source>
</evidence>
<protein>
    <recommendedName>
        <fullName evidence="7">Cell division protein FtsQ/DivIB C-terminal domain-containing protein</fullName>
    </recommendedName>
</protein>
<evidence type="ECO:0000256" key="3">
    <source>
        <dbReference type="ARBA" id="ARBA00022618"/>
    </source>
</evidence>
<gene>
    <name evidence="8" type="ORF">METZ01_LOCUS388896</name>
</gene>
<name>A0A382UPC1_9ZZZZ</name>
<keyword evidence="2" id="KW-0997">Cell inner membrane</keyword>
<keyword evidence="5" id="KW-0472">Membrane</keyword>
<dbReference type="InterPro" id="IPR045335">
    <property type="entry name" value="FtsQ_C_sf"/>
</dbReference>
<evidence type="ECO:0000256" key="4">
    <source>
        <dbReference type="ARBA" id="ARBA00022692"/>
    </source>
</evidence>
<keyword evidence="6" id="KW-0131">Cell cycle</keyword>
<keyword evidence="4" id="KW-0812">Transmembrane</keyword>
<evidence type="ECO:0000313" key="8">
    <source>
        <dbReference type="EMBL" id="SVD36042.1"/>
    </source>
</evidence>
<dbReference type="InterPro" id="IPR026579">
    <property type="entry name" value="FtsQ"/>
</dbReference>
<dbReference type="AlphaFoldDB" id="A0A382UPC1"/>
<dbReference type="PANTHER" id="PTHR35851:SF1">
    <property type="entry name" value="CELL DIVISION PROTEIN FTSQ"/>
    <property type="match status" value="1"/>
</dbReference>
<feature type="domain" description="Cell division protein FtsQ/DivIB C-terminal" evidence="7">
    <location>
        <begin position="5"/>
        <end position="62"/>
    </location>
</feature>
<reference evidence="8" key="1">
    <citation type="submission" date="2018-05" db="EMBL/GenBank/DDBJ databases">
        <authorList>
            <person name="Lanie J.A."/>
            <person name="Ng W.-L."/>
            <person name="Kazmierczak K.M."/>
            <person name="Andrzejewski T.M."/>
            <person name="Davidsen T.M."/>
            <person name="Wayne K.J."/>
            <person name="Tettelin H."/>
            <person name="Glass J.I."/>
            <person name="Rusch D."/>
            <person name="Podicherti R."/>
            <person name="Tsui H.-C.T."/>
            <person name="Winkler M.E."/>
        </authorList>
    </citation>
    <scope>NUCLEOTIDE SEQUENCE</scope>
</reference>
<dbReference type="Pfam" id="PF03799">
    <property type="entry name" value="FtsQ_DivIB_C"/>
    <property type="match status" value="1"/>
</dbReference>
<dbReference type="InterPro" id="IPR005548">
    <property type="entry name" value="Cell_div_FtsQ/DivIB_C"/>
</dbReference>
<dbReference type="EMBL" id="UINC01145735">
    <property type="protein sequence ID" value="SVD36042.1"/>
    <property type="molecule type" value="Genomic_DNA"/>
</dbReference>
<feature type="non-terminal residue" evidence="8">
    <location>
        <position position="1"/>
    </location>
</feature>
<organism evidence="8">
    <name type="scientific">marine metagenome</name>
    <dbReference type="NCBI Taxonomy" id="408172"/>
    <lineage>
        <taxon>unclassified sequences</taxon>
        <taxon>metagenomes</taxon>
        <taxon>ecological metagenomes</taxon>
    </lineage>
</organism>
<dbReference type="PANTHER" id="PTHR35851">
    <property type="entry name" value="CELL DIVISION PROTEIN FTSQ"/>
    <property type="match status" value="1"/>
</dbReference>
<keyword evidence="1" id="KW-1003">Cell membrane</keyword>
<evidence type="ECO:0000256" key="1">
    <source>
        <dbReference type="ARBA" id="ARBA00022475"/>
    </source>
</evidence>
<accession>A0A382UPC1</accession>